<dbReference type="OMA" id="VFFMYPE"/>
<keyword evidence="11" id="KW-0762">Sugar transport</keyword>
<sequence>MGYKIRNIYVLASFGTIGGAFSMSAWIGTKQYTTYFNNPSANLQGGITASMSGGSFIGALGAGPLCDRVGRRRALMVAACIWIVGTAIVLSSQNVAQLIAGRVINGLCVGITSSQVPTFLAELSPAPIRGRIVGIQQWAIEWGILIMYLVSYGCSKISGPSSFRLAWGLQGVPAIVLLVSLFFFPESPRWLASKNRWDECLQTLAFLHSKGDTSNSLVQAEFEEVKEAQRQASSGKELPILGLFGHKMWRRTSAGVFAQLWQQLLGGNVMMYYIVYVFEMAGLSGNVNLVSSAIQYVIFLVTTGITLAFFIERLGRRPLFVYGGILMSGFNFCVAGLMASRGHPINGVGTAKNIRWEVRGSYAKGVIACSYLFVAVYGFTWAPAAWIYCAEVFPLKWRAKGMGLSAATNWAFNFALAWFVPPAFQNIVWKTYIIFGVFCFCAFIHSLLLFPETAGKTLEEIDVLFSGEVPAWQSNKVKSKLAERAHDFEEKQRAESIAGSSSAMHPTKATAEHMERQDSPV</sequence>
<feature type="transmembrane region" description="Helical" evidence="9">
    <location>
        <begin position="432"/>
        <end position="450"/>
    </location>
</feature>
<dbReference type="GeneID" id="28901066"/>
<dbReference type="Proteomes" id="UP000076632">
    <property type="component" value="Unassembled WGS sequence"/>
</dbReference>
<dbReference type="PRINTS" id="PR00171">
    <property type="entry name" value="SUGRTRNSPORT"/>
</dbReference>
<comment type="similarity">
    <text evidence="2 7">Belongs to the major facilitator superfamily. Sugar transporter (TC 2.A.1.1) family.</text>
</comment>
<feature type="transmembrane region" description="Helical" evidence="9">
    <location>
        <begin position="74"/>
        <end position="93"/>
    </location>
</feature>
<dbReference type="InterPro" id="IPR036259">
    <property type="entry name" value="MFS_trans_sf"/>
</dbReference>
<dbReference type="NCBIfam" id="TIGR00879">
    <property type="entry name" value="SP"/>
    <property type="match status" value="1"/>
</dbReference>
<dbReference type="GO" id="GO:0016020">
    <property type="term" value="C:membrane"/>
    <property type="evidence" value="ECO:0007669"/>
    <property type="project" value="UniProtKB-SubCell"/>
</dbReference>
<feature type="domain" description="Major facilitator superfamily (MFS) profile" evidence="10">
    <location>
        <begin position="1"/>
        <end position="454"/>
    </location>
</feature>
<dbReference type="PANTHER" id="PTHR48022">
    <property type="entry name" value="PLASTIDIC GLUCOSE TRANSPORTER 4"/>
    <property type="match status" value="1"/>
</dbReference>
<dbReference type="RefSeq" id="XP_018188720.1">
    <property type="nucleotide sequence ID" value="XM_018335929.1"/>
</dbReference>
<feature type="region of interest" description="Disordered" evidence="8">
    <location>
        <begin position="487"/>
        <end position="521"/>
    </location>
</feature>
<dbReference type="OrthoDB" id="4142200at2759"/>
<dbReference type="PROSITE" id="PS00216">
    <property type="entry name" value="SUGAR_TRANSPORT_1"/>
    <property type="match status" value="1"/>
</dbReference>
<reference evidence="11 12" key="1">
    <citation type="journal article" date="2016" name="Fungal Biol.">
        <title>The genome of Xylona heveae provides a window into fungal endophytism.</title>
        <authorList>
            <person name="Gazis R."/>
            <person name="Kuo A."/>
            <person name="Riley R."/>
            <person name="LaButti K."/>
            <person name="Lipzen A."/>
            <person name="Lin J."/>
            <person name="Amirebrahimi M."/>
            <person name="Hesse C.N."/>
            <person name="Spatafora J.W."/>
            <person name="Henrissat B."/>
            <person name="Hainaut M."/>
            <person name="Grigoriev I.V."/>
            <person name="Hibbett D.S."/>
        </authorList>
    </citation>
    <scope>NUCLEOTIDE SEQUENCE [LARGE SCALE GENOMIC DNA]</scope>
    <source>
        <strain evidence="11 12">TC161</strain>
    </source>
</reference>
<proteinExistence type="inferred from homology"/>
<dbReference type="InParanoid" id="A0A165H9A0"/>
<dbReference type="Pfam" id="PF00083">
    <property type="entry name" value="Sugar_tr"/>
    <property type="match status" value="1"/>
</dbReference>
<dbReference type="Gene3D" id="1.20.1250.20">
    <property type="entry name" value="MFS general substrate transporter like domains"/>
    <property type="match status" value="1"/>
</dbReference>
<evidence type="ECO:0000256" key="6">
    <source>
        <dbReference type="ARBA" id="ARBA00023136"/>
    </source>
</evidence>
<feature type="transmembrane region" description="Helical" evidence="9">
    <location>
        <begin position="165"/>
        <end position="184"/>
    </location>
</feature>
<keyword evidence="6 9" id="KW-0472">Membrane</keyword>
<dbReference type="InterPro" id="IPR005828">
    <property type="entry name" value="MFS_sugar_transport-like"/>
</dbReference>
<keyword evidence="3 7" id="KW-0813">Transport</keyword>
<dbReference type="STRING" id="1328760.A0A165H9A0"/>
<evidence type="ECO:0000256" key="1">
    <source>
        <dbReference type="ARBA" id="ARBA00004141"/>
    </source>
</evidence>
<name>A0A165H9A0_XYLHT</name>
<feature type="transmembrane region" description="Helical" evidence="9">
    <location>
        <begin position="256"/>
        <end position="278"/>
    </location>
</feature>
<dbReference type="InterPro" id="IPR005829">
    <property type="entry name" value="Sugar_transporter_CS"/>
</dbReference>
<evidence type="ECO:0000256" key="5">
    <source>
        <dbReference type="ARBA" id="ARBA00022989"/>
    </source>
</evidence>
<evidence type="ECO:0000256" key="4">
    <source>
        <dbReference type="ARBA" id="ARBA00022692"/>
    </source>
</evidence>
<dbReference type="InterPro" id="IPR003663">
    <property type="entry name" value="Sugar/inositol_transpt"/>
</dbReference>
<dbReference type="GO" id="GO:0005351">
    <property type="term" value="F:carbohydrate:proton symporter activity"/>
    <property type="evidence" value="ECO:0007669"/>
    <property type="project" value="TreeGrafter"/>
</dbReference>
<evidence type="ECO:0000256" key="9">
    <source>
        <dbReference type="SAM" id="Phobius"/>
    </source>
</evidence>
<dbReference type="EMBL" id="KV407457">
    <property type="protein sequence ID" value="KZF23165.1"/>
    <property type="molecule type" value="Genomic_DNA"/>
</dbReference>
<dbReference type="SUPFAM" id="SSF103473">
    <property type="entry name" value="MFS general substrate transporter"/>
    <property type="match status" value="1"/>
</dbReference>
<gene>
    <name evidence="11" type="ORF">L228DRAFT_281912</name>
</gene>
<comment type="subcellular location">
    <subcellularLocation>
        <location evidence="1">Membrane</location>
        <topology evidence="1">Multi-pass membrane protein</topology>
    </subcellularLocation>
</comment>
<feature type="transmembrane region" description="Helical" evidence="9">
    <location>
        <begin position="319"/>
        <end position="339"/>
    </location>
</feature>
<feature type="compositionally biased region" description="Basic and acidic residues" evidence="8">
    <location>
        <begin position="510"/>
        <end position="521"/>
    </location>
</feature>
<dbReference type="AlphaFoldDB" id="A0A165H9A0"/>
<feature type="transmembrane region" description="Helical" evidence="9">
    <location>
        <begin position="41"/>
        <end position="62"/>
    </location>
</feature>
<evidence type="ECO:0000256" key="7">
    <source>
        <dbReference type="RuleBase" id="RU003346"/>
    </source>
</evidence>
<dbReference type="PANTHER" id="PTHR48022:SF54">
    <property type="entry name" value="GLUCOSE TRANSPORTER, PUTATIVE (AFU_ORTHOLOGUE AFUA_8G00890)-RELATED"/>
    <property type="match status" value="1"/>
</dbReference>
<feature type="transmembrane region" description="Helical" evidence="9">
    <location>
        <begin position="7"/>
        <end position="29"/>
    </location>
</feature>
<protein>
    <submittedName>
        <fullName evidence="11">Sugar transporter</fullName>
    </submittedName>
</protein>
<feature type="transmembrane region" description="Helical" evidence="9">
    <location>
        <begin position="365"/>
        <end position="389"/>
    </location>
</feature>
<keyword evidence="5 9" id="KW-1133">Transmembrane helix</keyword>
<keyword evidence="4 9" id="KW-0812">Transmembrane</keyword>
<dbReference type="PROSITE" id="PS00217">
    <property type="entry name" value="SUGAR_TRANSPORT_2"/>
    <property type="match status" value="1"/>
</dbReference>
<organism evidence="11 12">
    <name type="scientific">Xylona heveae (strain CBS 132557 / TC161)</name>
    <dbReference type="NCBI Taxonomy" id="1328760"/>
    <lineage>
        <taxon>Eukaryota</taxon>
        <taxon>Fungi</taxon>
        <taxon>Dikarya</taxon>
        <taxon>Ascomycota</taxon>
        <taxon>Pezizomycotina</taxon>
        <taxon>Xylonomycetes</taxon>
        <taxon>Xylonales</taxon>
        <taxon>Xylonaceae</taxon>
        <taxon>Xylona</taxon>
    </lineage>
</organism>
<dbReference type="CDD" id="cd17356">
    <property type="entry name" value="MFS_HXT"/>
    <property type="match status" value="1"/>
</dbReference>
<evidence type="ECO:0000313" key="11">
    <source>
        <dbReference type="EMBL" id="KZF23165.1"/>
    </source>
</evidence>
<dbReference type="InterPro" id="IPR020846">
    <property type="entry name" value="MFS_dom"/>
</dbReference>
<evidence type="ECO:0000256" key="3">
    <source>
        <dbReference type="ARBA" id="ARBA00022448"/>
    </source>
</evidence>
<evidence type="ECO:0000259" key="10">
    <source>
        <dbReference type="PROSITE" id="PS50850"/>
    </source>
</evidence>
<dbReference type="PROSITE" id="PS50850">
    <property type="entry name" value="MFS"/>
    <property type="match status" value="1"/>
</dbReference>
<evidence type="ECO:0000256" key="2">
    <source>
        <dbReference type="ARBA" id="ARBA00010992"/>
    </source>
</evidence>
<feature type="transmembrane region" description="Helical" evidence="9">
    <location>
        <begin position="293"/>
        <end position="312"/>
    </location>
</feature>
<keyword evidence="12" id="KW-1185">Reference proteome</keyword>
<feature type="transmembrane region" description="Helical" evidence="9">
    <location>
        <begin position="401"/>
        <end position="420"/>
    </location>
</feature>
<evidence type="ECO:0000256" key="8">
    <source>
        <dbReference type="SAM" id="MobiDB-lite"/>
    </source>
</evidence>
<dbReference type="FunFam" id="1.20.1250.20:FF:000026">
    <property type="entry name" value="MFS quinate transporter QutD"/>
    <property type="match status" value="1"/>
</dbReference>
<accession>A0A165H9A0</accession>
<dbReference type="InterPro" id="IPR050360">
    <property type="entry name" value="MFS_Sugar_Transporters"/>
</dbReference>
<evidence type="ECO:0000313" key="12">
    <source>
        <dbReference type="Proteomes" id="UP000076632"/>
    </source>
</evidence>